<dbReference type="InterPro" id="IPR017871">
    <property type="entry name" value="ABC_transporter-like_CS"/>
</dbReference>
<gene>
    <name evidence="5" type="ORF">HXX08_04540</name>
    <name evidence="6" type="ORF">OZ401_000256</name>
</gene>
<dbReference type="PANTHER" id="PTHR45772:SF7">
    <property type="entry name" value="AMINO ACID ABC TRANSPORTER ATP-BINDING PROTEIN"/>
    <property type="match status" value="1"/>
</dbReference>
<dbReference type="GO" id="GO:0005886">
    <property type="term" value="C:plasma membrane"/>
    <property type="evidence" value="ECO:0007669"/>
    <property type="project" value="TreeGrafter"/>
</dbReference>
<dbReference type="EMBL" id="JACATZ010000001">
    <property type="protein sequence ID" value="NWJ45129.1"/>
    <property type="molecule type" value="Genomic_DNA"/>
</dbReference>
<dbReference type="InterPro" id="IPR051120">
    <property type="entry name" value="ABC_AA/LPS_Transport"/>
</dbReference>
<evidence type="ECO:0000313" key="7">
    <source>
        <dbReference type="Proteomes" id="UP000521676"/>
    </source>
</evidence>
<dbReference type="GO" id="GO:0042941">
    <property type="term" value="P:D-alanine transmembrane transport"/>
    <property type="evidence" value="ECO:0007669"/>
    <property type="project" value="TreeGrafter"/>
</dbReference>
<evidence type="ECO:0000256" key="3">
    <source>
        <dbReference type="ARBA" id="ARBA00022840"/>
    </source>
</evidence>
<reference evidence="5 7" key="1">
    <citation type="submission" date="2020-06" db="EMBL/GenBank/DDBJ databases">
        <title>Anoxygenic phototrophic Chloroflexota member uses a Type I reaction center.</title>
        <authorList>
            <person name="Tsuji J.M."/>
            <person name="Shaw N.A."/>
            <person name="Nagashima S."/>
            <person name="Venkiteswaran J."/>
            <person name="Schiff S.L."/>
            <person name="Hanada S."/>
            <person name="Tank M."/>
            <person name="Neufeld J.D."/>
        </authorList>
    </citation>
    <scope>NUCLEOTIDE SEQUENCE [LARGE SCALE GENOMIC DNA]</scope>
    <source>
        <strain evidence="5">L227-S17</strain>
    </source>
</reference>
<keyword evidence="3 5" id="KW-0067">ATP-binding</keyword>
<keyword evidence="1" id="KW-0813">Transport</keyword>
<dbReference type="Pfam" id="PF12399">
    <property type="entry name" value="BCA_ABC_TP_C"/>
    <property type="match status" value="1"/>
</dbReference>
<dbReference type="PANTHER" id="PTHR45772">
    <property type="entry name" value="CONSERVED COMPONENT OF ABC TRANSPORTER FOR NATURAL AMINO ACIDS-RELATED"/>
    <property type="match status" value="1"/>
</dbReference>
<dbReference type="Pfam" id="PF00005">
    <property type="entry name" value="ABC_tran"/>
    <property type="match status" value="1"/>
</dbReference>
<dbReference type="GO" id="GO:0005524">
    <property type="term" value="F:ATP binding"/>
    <property type="evidence" value="ECO:0007669"/>
    <property type="project" value="UniProtKB-KW"/>
</dbReference>
<dbReference type="InterPro" id="IPR003593">
    <property type="entry name" value="AAA+_ATPase"/>
</dbReference>
<evidence type="ECO:0000313" key="8">
    <source>
        <dbReference type="Proteomes" id="UP001431572"/>
    </source>
</evidence>
<dbReference type="PROSITE" id="PS00211">
    <property type="entry name" value="ABC_TRANSPORTER_1"/>
    <property type="match status" value="1"/>
</dbReference>
<dbReference type="FunFam" id="3.40.50.300:FF:000421">
    <property type="entry name" value="Branched-chain amino acid ABC transporter ATP-binding protein"/>
    <property type="match status" value="1"/>
</dbReference>
<dbReference type="EMBL" id="CP128399">
    <property type="protein sequence ID" value="WJW67008.1"/>
    <property type="molecule type" value="Genomic_DNA"/>
</dbReference>
<dbReference type="InterPro" id="IPR032823">
    <property type="entry name" value="BCA_ABC_TP_C"/>
</dbReference>
<dbReference type="GO" id="GO:1903805">
    <property type="term" value="P:L-valine import across plasma membrane"/>
    <property type="evidence" value="ECO:0007669"/>
    <property type="project" value="TreeGrafter"/>
</dbReference>
<evidence type="ECO:0000313" key="6">
    <source>
        <dbReference type="EMBL" id="WJW67008.1"/>
    </source>
</evidence>
<keyword evidence="8" id="KW-1185">Reference proteome</keyword>
<dbReference type="Proteomes" id="UP000521676">
    <property type="component" value="Unassembled WGS sequence"/>
</dbReference>
<dbReference type="GO" id="GO:0015188">
    <property type="term" value="F:L-isoleucine transmembrane transporter activity"/>
    <property type="evidence" value="ECO:0007669"/>
    <property type="project" value="TreeGrafter"/>
</dbReference>
<dbReference type="GO" id="GO:0015192">
    <property type="term" value="F:L-phenylalanine transmembrane transporter activity"/>
    <property type="evidence" value="ECO:0007669"/>
    <property type="project" value="TreeGrafter"/>
</dbReference>
<dbReference type="GO" id="GO:0015808">
    <property type="term" value="P:L-alanine transport"/>
    <property type="evidence" value="ECO:0007669"/>
    <property type="project" value="TreeGrafter"/>
</dbReference>
<dbReference type="AlphaFoldDB" id="A0A8T7LZV1"/>
<dbReference type="PROSITE" id="PS50893">
    <property type="entry name" value="ABC_TRANSPORTER_2"/>
    <property type="match status" value="1"/>
</dbReference>
<dbReference type="SUPFAM" id="SSF52540">
    <property type="entry name" value="P-loop containing nucleoside triphosphate hydrolases"/>
    <property type="match status" value="1"/>
</dbReference>
<dbReference type="RefSeq" id="WP_341468903.1">
    <property type="nucleotide sequence ID" value="NZ_CP128399.1"/>
</dbReference>
<dbReference type="Proteomes" id="UP001431572">
    <property type="component" value="Chromosome 1"/>
</dbReference>
<feature type="domain" description="ABC transporter" evidence="4">
    <location>
        <begin position="6"/>
        <end position="254"/>
    </location>
</feature>
<evidence type="ECO:0000256" key="2">
    <source>
        <dbReference type="ARBA" id="ARBA00022741"/>
    </source>
</evidence>
<name>A0A8T7LZV1_9CHLR</name>
<keyword evidence="2" id="KW-0547">Nucleotide-binding</keyword>
<dbReference type="CDD" id="cd03219">
    <property type="entry name" value="ABC_Mj1267_LivG_branched"/>
    <property type="match status" value="1"/>
</dbReference>
<evidence type="ECO:0000259" key="4">
    <source>
        <dbReference type="PROSITE" id="PS50893"/>
    </source>
</evidence>
<proteinExistence type="predicted"/>
<sequence length="264" mass="29385">MSVNILEAAGISKNFGGIVAVQKVDFTIPLRSIVSLIGPNGAGKTTFFNLVTGIYEPTTGKITFDGKQLERLKPHQVTQRGIARTFQNIRLFSNMTALENVMVGEHYRLKAGLLGAIFRPPRVVKEEKAAYRKALDLLEYVDLGGKGEEFAKNLSYGDQRRLEIGRALATDPKLLLLDEPTAGMNPNETARLTRFIDQLRHDREISVLLIEHDMKVVMEISDRVTVLNFGKKIAEGLPAEIKANTEVVEAYLGKAYSQNKDEQK</sequence>
<dbReference type="Gene3D" id="3.40.50.300">
    <property type="entry name" value="P-loop containing nucleotide triphosphate hydrolases"/>
    <property type="match status" value="1"/>
</dbReference>
<dbReference type="GO" id="GO:0005304">
    <property type="term" value="F:L-valine transmembrane transporter activity"/>
    <property type="evidence" value="ECO:0007669"/>
    <property type="project" value="TreeGrafter"/>
</dbReference>
<protein>
    <submittedName>
        <fullName evidence="5">ABC transporter ATP-binding protein</fullName>
    </submittedName>
</protein>
<dbReference type="InterPro" id="IPR027417">
    <property type="entry name" value="P-loop_NTPase"/>
</dbReference>
<reference evidence="6" key="2">
    <citation type="journal article" date="2024" name="Nature">
        <title>Anoxygenic phototroph of the Chloroflexota uses a type I reaction centre.</title>
        <authorList>
            <person name="Tsuji J.M."/>
            <person name="Shaw N.A."/>
            <person name="Nagashima S."/>
            <person name="Venkiteswaran J.J."/>
            <person name="Schiff S.L."/>
            <person name="Watanabe T."/>
            <person name="Fukui M."/>
            <person name="Hanada S."/>
            <person name="Tank M."/>
            <person name="Neufeld J.D."/>
        </authorList>
    </citation>
    <scope>NUCLEOTIDE SEQUENCE</scope>
    <source>
        <strain evidence="6">L227-S17</strain>
    </source>
</reference>
<evidence type="ECO:0000313" key="5">
    <source>
        <dbReference type="EMBL" id="NWJ45129.1"/>
    </source>
</evidence>
<dbReference type="GO" id="GO:1903806">
    <property type="term" value="P:L-isoleucine import across plasma membrane"/>
    <property type="evidence" value="ECO:0007669"/>
    <property type="project" value="TreeGrafter"/>
</dbReference>
<dbReference type="GO" id="GO:0016887">
    <property type="term" value="F:ATP hydrolysis activity"/>
    <property type="evidence" value="ECO:0007669"/>
    <property type="project" value="InterPro"/>
</dbReference>
<evidence type="ECO:0000256" key="1">
    <source>
        <dbReference type="ARBA" id="ARBA00022448"/>
    </source>
</evidence>
<dbReference type="SMART" id="SM00382">
    <property type="entry name" value="AAA"/>
    <property type="match status" value="1"/>
</dbReference>
<organism evidence="5 7">
    <name type="scientific">Candidatus Chlorohelix allophototropha</name>
    <dbReference type="NCBI Taxonomy" id="3003348"/>
    <lineage>
        <taxon>Bacteria</taxon>
        <taxon>Bacillati</taxon>
        <taxon>Chloroflexota</taxon>
        <taxon>Chloroflexia</taxon>
        <taxon>Candidatus Chloroheliales</taxon>
        <taxon>Candidatus Chloroheliaceae</taxon>
        <taxon>Candidatus Chlorohelix</taxon>
    </lineage>
</organism>
<dbReference type="InterPro" id="IPR003439">
    <property type="entry name" value="ABC_transporter-like_ATP-bd"/>
</dbReference>
<accession>A0A8T7LZV1</accession>